<name>A0A9N8YR46_9GLOM</name>
<comment type="caution">
    <text evidence="2">The sequence shown here is derived from an EMBL/GenBank/DDBJ whole genome shotgun (WGS) entry which is preliminary data.</text>
</comment>
<evidence type="ECO:0000313" key="2">
    <source>
        <dbReference type="EMBL" id="CAG8447241.1"/>
    </source>
</evidence>
<evidence type="ECO:0000256" key="1">
    <source>
        <dbReference type="SAM" id="Coils"/>
    </source>
</evidence>
<dbReference type="Proteomes" id="UP000789405">
    <property type="component" value="Unassembled WGS sequence"/>
</dbReference>
<dbReference type="AlphaFoldDB" id="A0A9N8YR46"/>
<organism evidence="2 3">
    <name type="scientific">Dentiscutata erythropus</name>
    <dbReference type="NCBI Taxonomy" id="1348616"/>
    <lineage>
        <taxon>Eukaryota</taxon>
        <taxon>Fungi</taxon>
        <taxon>Fungi incertae sedis</taxon>
        <taxon>Mucoromycota</taxon>
        <taxon>Glomeromycotina</taxon>
        <taxon>Glomeromycetes</taxon>
        <taxon>Diversisporales</taxon>
        <taxon>Gigasporaceae</taxon>
        <taxon>Dentiscutata</taxon>
    </lineage>
</organism>
<feature type="coiled-coil region" evidence="1">
    <location>
        <begin position="25"/>
        <end position="66"/>
    </location>
</feature>
<sequence>MTWCTISIAEFLTIESRSEISQKEYKFRTEEIDGLKLAIKKLQKEIKSYQEEIDRLTKENEDLYGE</sequence>
<keyword evidence="3" id="KW-1185">Reference proteome</keyword>
<reference evidence="2" key="1">
    <citation type="submission" date="2021-06" db="EMBL/GenBank/DDBJ databases">
        <authorList>
            <person name="Kallberg Y."/>
            <person name="Tangrot J."/>
            <person name="Rosling A."/>
        </authorList>
    </citation>
    <scope>NUCLEOTIDE SEQUENCE</scope>
    <source>
        <strain evidence="2">MA453B</strain>
    </source>
</reference>
<dbReference type="EMBL" id="CAJVPY010000059">
    <property type="protein sequence ID" value="CAG8447241.1"/>
    <property type="molecule type" value="Genomic_DNA"/>
</dbReference>
<protein>
    <submittedName>
        <fullName evidence="2">7249_t:CDS:1</fullName>
    </submittedName>
</protein>
<gene>
    <name evidence="2" type="ORF">DERYTH_LOCUS293</name>
</gene>
<proteinExistence type="predicted"/>
<keyword evidence="1" id="KW-0175">Coiled coil</keyword>
<accession>A0A9N8YR46</accession>
<evidence type="ECO:0000313" key="3">
    <source>
        <dbReference type="Proteomes" id="UP000789405"/>
    </source>
</evidence>
<dbReference type="OrthoDB" id="2443326at2759"/>